<organism evidence="1 2">
    <name type="scientific">Smallanthus sonchifolius</name>
    <dbReference type="NCBI Taxonomy" id="185202"/>
    <lineage>
        <taxon>Eukaryota</taxon>
        <taxon>Viridiplantae</taxon>
        <taxon>Streptophyta</taxon>
        <taxon>Embryophyta</taxon>
        <taxon>Tracheophyta</taxon>
        <taxon>Spermatophyta</taxon>
        <taxon>Magnoliopsida</taxon>
        <taxon>eudicotyledons</taxon>
        <taxon>Gunneridae</taxon>
        <taxon>Pentapetalae</taxon>
        <taxon>asterids</taxon>
        <taxon>campanulids</taxon>
        <taxon>Asterales</taxon>
        <taxon>Asteraceae</taxon>
        <taxon>Asteroideae</taxon>
        <taxon>Heliantheae alliance</taxon>
        <taxon>Millerieae</taxon>
        <taxon>Smallanthus</taxon>
    </lineage>
</organism>
<protein>
    <submittedName>
        <fullName evidence="1">Uncharacterized protein</fullName>
    </submittedName>
</protein>
<proteinExistence type="predicted"/>
<accession>A0ACB8YQ49</accession>
<comment type="caution">
    <text evidence="1">The sequence shown here is derived from an EMBL/GenBank/DDBJ whole genome shotgun (WGS) entry which is preliminary data.</text>
</comment>
<name>A0ACB8YQ49_9ASTR</name>
<dbReference type="EMBL" id="CM042044">
    <property type="protein sequence ID" value="KAI3687243.1"/>
    <property type="molecule type" value="Genomic_DNA"/>
</dbReference>
<keyword evidence="2" id="KW-1185">Reference proteome</keyword>
<evidence type="ECO:0000313" key="2">
    <source>
        <dbReference type="Proteomes" id="UP001056120"/>
    </source>
</evidence>
<reference evidence="2" key="1">
    <citation type="journal article" date="2022" name="Mol. Ecol. Resour.">
        <title>The genomes of chicory, endive, great burdock and yacon provide insights into Asteraceae palaeo-polyploidization history and plant inulin production.</title>
        <authorList>
            <person name="Fan W."/>
            <person name="Wang S."/>
            <person name="Wang H."/>
            <person name="Wang A."/>
            <person name="Jiang F."/>
            <person name="Liu H."/>
            <person name="Zhao H."/>
            <person name="Xu D."/>
            <person name="Zhang Y."/>
        </authorList>
    </citation>
    <scope>NUCLEOTIDE SEQUENCE [LARGE SCALE GENOMIC DNA]</scope>
    <source>
        <strain evidence="2">cv. Yunnan</strain>
    </source>
</reference>
<sequence>MGHLLYEITNETSNPHHPVLTRLVSAKEIQDKDNSMNESQPLISCSKWFSLFQTMHQIAPRQCEESIKVETVSIMNILLLRTDAYSEREMYGEVAVFQSISQLLRKEAGLGVQKQAIHLLYLLLNCPNLMLMFCSSSKEEGTSAEVSSANAENPHAFQGLGSVLDGLADCLACHRKCAPTTLVLKLQRSTIILLAFLASSGRHGFEILLGCNLSRRTNFLYLILQILASEIDVETPDCIRPSEEFRERTLLIREALILLNRLVSSSQYSTPVLRVLTNRRDMAILTIDIASRLSRKHKWLWQPDTMTRQMRESEIVDLARIFKKRVFAFLGDAT</sequence>
<dbReference type="Proteomes" id="UP001056120">
    <property type="component" value="Linkage Group LG27"/>
</dbReference>
<evidence type="ECO:0000313" key="1">
    <source>
        <dbReference type="EMBL" id="KAI3687243.1"/>
    </source>
</evidence>
<reference evidence="1 2" key="2">
    <citation type="journal article" date="2022" name="Mol. Ecol. Resour.">
        <title>The genomes of chicory, endive, great burdock and yacon provide insights into Asteraceae paleo-polyploidization history and plant inulin production.</title>
        <authorList>
            <person name="Fan W."/>
            <person name="Wang S."/>
            <person name="Wang H."/>
            <person name="Wang A."/>
            <person name="Jiang F."/>
            <person name="Liu H."/>
            <person name="Zhao H."/>
            <person name="Xu D."/>
            <person name="Zhang Y."/>
        </authorList>
    </citation>
    <scope>NUCLEOTIDE SEQUENCE [LARGE SCALE GENOMIC DNA]</scope>
    <source>
        <strain evidence="2">cv. Yunnan</strain>
        <tissue evidence="1">Leaves</tissue>
    </source>
</reference>
<gene>
    <name evidence="1" type="ORF">L1987_80937</name>
</gene>